<keyword evidence="6" id="KW-0732">Signal</keyword>
<evidence type="ECO:0000256" key="7">
    <source>
        <dbReference type="ARBA" id="ARBA00022737"/>
    </source>
</evidence>
<keyword evidence="10" id="KW-0325">Glycoprotein</keyword>
<comment type="subcellular location">
    <subcellularLocation>
        <location evidence="1">Cell membrane</location>
        <topology evidence="1">Single-pass type I membrane protein</topology>
    </subcellularLocation>
</comment>
<dbReference type="SMART" id="SM00369">
    <property type="entry name" value="LRR_TYP"/>
    <property type="match status" value="7"/>
</dbReference>
<dbReference type="InterPro" id="IPR001611">
    <property type="entry name" value="Leu-rich_rpt"/>
</dbReference>
<evidence type="ECO:0000256" key="2">
    <source>
        <dbReference type="ARBA" id="ARBA00009592"/>
    </source>
</evidence>
<accession>A0ABQ7VZZ1</accession>
<keyword evidence="12" id="KW-1185">Reference proteome</keyword>
<dbReference type="Proteomes" id="UP000826656">
    <property type="component" value="Unassembled WGS sequence"/>
</dbReference>
<evidence type="ECO:0000313" key="11">
    <source>
        <dbReference type="EMBL" id="KAH0773355.1"/>
    </source>
</evidence>
<keyword evidence="7" id="KW-0677">Repeat</keyword>
<evidence type="ECO:0000256" key="1">
    <source>
        <dbReference type="ARBA" id="ARBA00004251"/>
    </source>
</evidence>
<comment type="similarity">
    <text evidence="2">Belongs to the RLP family.</text>
</comment>
<dbReference type="Pfam" id="PF00560">
    <property type="entry name" value="LRR_1"/>
    <property type="match status" value="5"/>
</dbReference>
<dbReference type="InterPro" id="IPR032675">
    <property type="entry name" value="LRR_dom_sf"/>
</dbReference>
<name>A0ABQ7VZZ1_SOLTU</name>
<protein>
    <recommendedName>
        <fullName evidence="13">Leucine-rich repeat-containing N-terminal plant-type domain-containing protein</fullName>
    </recommendedName>
</protein>
<dbReference type="PANTHER" id="PTHR48061:SF18">
    <property type="entry name" value="HCR2-0B"/>
    <property type="match status" value="1"/>
</dbReference>
<dbReference type="SUPFAM" id="SSF52058">
    <property type="entry name" value="L domain-like"/>
    <property type="match status" value="2"/>
</dbReference>
<evidence type="ECO:0000256" key="4">
    <source>
        <dbReference type="ARBA" id="ARBA00022614"/>
    </source>
</evidence>
<dbReference type="PRINTS" id="PR00019">
    <property type="entry name" value="LEURICHRPT"/>
</dbReference>
<evidence type="ECO:0000256" key="6">
    <source>
        <dbReference type="ARBA" id="ARBA00022729"/>
    </source>
</evidence>
<dbReference type="Pfam" id="PF13855">
    <property type="entry name" value="LRR_8"/>
    <property type="match status" value="2"/>
</dbReference>
<evidence type="ECO:0008006" key="13">
    <source>
        <dbReference type="Google" id="ProtNLM"/>
    </source>
</evidence>
<evidence type="ECO:0000256" key="8">
    <source>
        <dbReference type="ARBA" id="ARBA00022989"/>
    </source>
</evidence>
<keyword evidence="3" id="KW-1003">Cell membrane</keyword>
<proteinExistence type="inferred from homology"/>
<gene>
    <name evidence="11" type="ORF">KY290_010492</name>
</gene>
<sequence length="774" mass="86736">MSSWNMSRDCCSWDGVICDEMTGHVIELDLSCNNLAGTIDSNSSLFQLSHLQRLDLSLNNFSNSHISPEFGKFSSLTHLDLSDSNFSGQIPFEISHISKLQSLHLYGRLRLIAHDFKLLGDTALYGIIPETIFHLPNLETLHLWENFQLSGYFPKTKWNSSTSLQKLQLKGLFPESLLKLTRIEDLYLQYNSLNGTIPSGIFSLPSLSRLVLSNNHFSGQFEDFNSNSLILIDLSNNQLQGHLPNSIQNLVNLTDLDLSFNNFHVDANLFSDLKQVSYLSLSYNTIDEKEVNSTLPESLKYLLLAACEVKELEFLRSAKQLSNLDLSNKKLQGRIPDWAWSNWMSLITLNISHNMLTSVDTIPLQIVYTIDLRSNLLQGSLPIPPNSTTFFFISYNYLSEEIPSDICNLTSLVMLDLARNNLRGEIPPCLGKITALQVLDMRHNNLSGNIPTTFSNGSSLSNLNLHGNKLERKIPQSLANCKNLQLLDLGNNNLSGTFPVWLGALPDLLVLSLRSNKLRGPIRTSRIENMFPELRIIDLSYNAFSGNLPSSLFQHLKAMRTIDPSMGAPRYHGDTYYEDSITVATKGFYREIVRILYLYTVIDLSSNKFRGQIPRIMGDLIAVHIMNLSHNGLQGHTPSSFGDLSSVESLDLSGNQLSGELHNWLLLRNDGLRGFPISKSCGDARVLDTNDTLSGLDDEESNSDFQSDFWKGALMGYGSGLCIGLSIIHFMISTGKPIWLARIIIEMEHKLIMGRRTSSEGKGITEEETLITSR</sequence>
<keyword evidence="4" id="KW-0433">Leucine-rich repeat</keyword>
<comment type="caution">
    <text evidence="11">The sequence shown here is derived from an EMBL/GenBank/DDBJ whole genome shotgun (WGS) entry which is preliminary data.</text>
</comment>
<evidence type="ECO:0000256" key="3">
    <source>
        <dbReference type="ARBA" id="ARBA00022475"/>
    </source>
</evidence>
<dbReference type="Gene3D" id="3.80.10.10">
    <property type="entry name" value="Ribonuclease Inhibitor"/>
    <property type="match status" value="3"/>
</dbReference>
<keyword evidence="8" id="KW-1133">Transmembrane helix</keyword>
<keyword evidence="5" id="KW-0812">Transmembrane</keyword>
<reference evidence="11 12" key="1">
    <citation type="journal article" date="2021" name="bioRxiv">
        <title>Chromosome-scale and haplotype-resolved genome assembly of a tetraploid potato cultivar.</title>
        <authorList>
            <person name="Sun H."/>
            <person name="Jiao W.-B."/>
            <person name="Krause K."/>
            <person name="Campoy J.A."/>
            <person name="Goel M."/>
            <person name="Folz-Donahue K."/>
            <person name="Kukat C."/>
            <person name="Huettel B."/>
            <person name="Schneeberger K."/>
        </authorList>
    </citation>
    <scope>NUCLEOTIDE SEQUENCE [LARGE SCALE GENOMIC DNA]</scope>
    <source>
        <strain evidence="11">SolTubOtavaFocal</strain>
        <tissue evidence="11">Leaves</tissue>
    </source>
</reference>
<evidence type="ECO:0000256" key="10">
    <source>
        <dbReference type="ARBA" id="ARBA00023180"/>
    </source>
</evidence>
<dbReference type="EMBL" id="JAIVGD010000005">
    <property type="protein sequence ID" value="KAH0773355.1"/>
    <property type="molecule type" value="Genomic_DNA"/>
</dbReference>
<organism evidence="11 12">
    <name type="scientific">Solanum tuberosum</name>
    <name type="common">Potato</name>
    <dbReference type="NCBI Taxonomy" id="4113"/>
    <lineage>
        <taxon>Eukaryota</taxon>
        <taxon>Viridiplantae</taxon>
        <taxon>Streptophyta</taxon>
        <taxon>Embryophyta</taxon>
        <taxon>Tracheophyta</taxon>
        <taxon>Spermatophyta</taxon>
        <taxon>Magnoliopsida</taxon>
        <taxon>eudicotyledons</taxon>
        <taxon>Gunneridae</taxon>
        <taxon>Pentapetalae</taxon>
        <taxon>asterids</taxon>
        <taxon>lamiids</taxon>
        <taxon>Solanales</taxon>
        <taxon>Solanaceae</taxon>
        <taxon>Solanoideae</taxon>
        <taxon>Solaneae</taxon>
        <taxon>Solanum</taxon>
    </lineage>
</organism>
<keyword evidence="9" id="KW-0472">Membrane</keyword>
<dbReference type="PANTHER" id="PTHR48061">
    <property type="entry name" value="LEUCINE-RICH REPEAT RECEPTOR PROTEIN KINASE EMS1-LIKE-RELATED"/>
    <property type="match status" value="1"/>
</dbReference>
<dbReference type="InterPro" id="IPR046956">
    <property type="entry name" value="RLP23-like"/>
</dbReference>
<evidence type="ECO:0000313" key="12">
    <source>
        <dbReference type="Proteomes" id="UP000826656"/>
    </source>
</evidence>
<dbReference type="InterPro" id="IPR003591">
    <property type="entry name" value="Leu-rich_rpt_typical-subtyp"/>
</dbReference>
<evidence type="ECO:0000256" key="9">
    <source>
        <dbReference type="ARBA" id="ARBA00023136"/>
    </source>
</evidence>
<evidence type="ECO:0000256" key="5">
    <source>
        <dbReference type="ARBA" id="ARBA00022692"/>
    </source>
</evidence>